<gene>
    <name evidence="1" type="ORF">DAVIS_05388</name>
</gene>
<evidence type="ECO:0000313" key="1">
    <source>
        <dbReference type="EMBL" id="RFZ32241.1"/>
    </source>
</evidence>
<accession>A0A3E2MMW1</accession>
<evidence type="ECO:0000313" key="2">
    <source>
        <dbReference type="Proteomes" id="UP000257451"/>
    </source>
</evidence>
<sequence length="171" mass="18942">MARFKKMAIARPTETNPAVAESRIPEAPAKAVAAAARAAVRELPPPPPSELDRLSRLSNLKVTLAADNPELARDAIEAAALLRCQIPFTTAGQDRKIVGHIARFLIWSAFGDVVDPIRAFTRANVDEYLVVTATSRRRTLDQMRWVLYGTGRRLHPQQFPRAQPKTAPMRP</sequence>
<proteinExistence type="predicted"/>
<name>A0A3E2MMW1_MYCMR</name>
<organism evidence="1 2">
    <name type="scientific">Mycobacterium marinum</name>
    <dbReference type="NCBI Taxonomy" id="1781"/>
    <lineage>
        <taxon>Bacteria</taxon>
        <taxon>Bacillati</taxon>
        <taxon>Actinomycetota</taxon>
        <taxon>Actinomycetes</taxon>
        <taxon>Mycobacteriales</taxon>
        <taxon>Mycobacteriaceae</taxon>
        <taxon>Mycobacterium</taxon>
        <taxon>Mycobacterium ulcerans group</taxon>
    </lineage>
</organism>
<dbReference type="AlphaFoldDB" id="A0A3E2MMW1"/>
<comment type="caution">
    <text evidence="1">The sequence shown here is derived from an EMBL/GenBank/DDBJ whole genome shotgun (WGS) entry which is preliminary data.</text>
</comment>
<reference evidence="1 2" key="1">
    <citation type="journal article" date="2018" name="Sci. Rep.">
        <title>Extensive genomic diversity among Mycobacterium marinum strains revealed by whole genome sequencing.</title>
        <authorList>
            <person name="Das S."/>
            <person name="Pettersson B.M."/>
            <person name="Behra P.R."/>
            <person name="Mallick A."/>
            <person name="Cheramie M."/>
            <person name="Ramesh M."/>
            <person name="Shirreff L."/>
            <person name="DuCote T."/>
            <person name="Dasgupta S."/>
            <person name="Ennis D.G."/>
            <person name="Kirsebom L.A."/>
        </authorList>
    </citation>
    <scope>NUCLEOTIDE SEQUENCE [LARGE SCALE GENOMIC DNA]</scope>
    <source>
        <strain evidence="1 2">Davis1</strain>
    </source>
</reference>
<dbReference type="EMBL" id="PEDF01000212">
    <property type="protein sequence ID" value="RFZ32241.1"/>
    <property type="molecule type" value="Genomic_DNA"/>
</dbReference>
<dbReference type="Proteomes" id="UP000257451">
    <property type="component" value="Unassembled WGS sequence"/>
</dbReference>
<dbReference type="RefSeq" id="WP_117433485.1">
    <property type="nucleotide sequence ID" value="NZ_PEDF01000212.1"/>
</dbReference>
<protein>
    <submittedName>
        <fullName evidence="1">Uncharacterized protein</fullName>
    </submittedName>
</protein>